<name>A0A5J5IHE3_9BACT</name>
<proteinExistence type="predicted"/>
<dbReference type="RefSeq" id="WP_150415397.1">
    <property type="nucleotide sequence ID" value="NZ_VYQF01000003.1"/>
</dbReference>
<protein>
    <submittedName>
        <fullName evidence="1">Uncharacterized protein</fullName>
    </submittedName>
</protein>
<dbReference type="EMBL" id="VYQF01000003">
    <property type="protein sequence ID" value="KAA9038676.1"/>
    <property type="molecule type" value="Genomic_DNA"/>
</dbReference>
<dbReference type="Proteomes" id="UP000326903">
    <property type="component" value="Unassembled WGS sequence"/>
</dbReference>
<dbReference type="Gene3D" id="3.30.360.10">
    <property type="entry name" value="Dihydrodipicolinate Reductase, domain 2"/>
    <property type="match status" value="1"/>
</dbReference>
<evidence type="ECO:0000313" key="1">
    <source>
        <dbReference type="EMBL" id="KAA9038676.1"/>
    </source>
</evidence>
<sequence length="267" mass="30643">MELIKTERDVEHSLMNLLEKYSIPATGPFQLFGSFKPDVLDLQPGCHFLNANKEKTQIPLLPWRMKRKFTELKKIVTDAVIEEPCLFRISSRGSRDNWTLSSLLYREMDLCEFIGNGKIVSIQANINDTEIANLIVKLDNEILCSIEVSTQLPGNAILQDRHEVIGRRGVASDMVVDTQIVQNSVYTFTEKGELSYTDTDMELFGFNDRQIDHVRAAFSVLKDSALITEWQQQHKHLAKLLKIVFESDKNREKINLKNVSIYTHETN</sequence>
<organism evidence="1 2">
    <name type="scientific">Ginsengibacter hankyongi</name>
    <dbReference type="NCBI Taxonomy" id="2607284"/>
    <lineage>
        <taxon>Bacteria</taxon>
        <taxon>Pseudomonadati</taxon>
        <taxon>Bacteroidota</taxon>
        <taxon>Chitinophagia</taxon>
        <taxon>Chitinophagales</taxon>
        <taxon>Chitinophagaceae</taxon>
        <taxon>Ginsengibacter</taxon>
    </lineage>
</organism>
<reference evidence="1 2" key="1">
    <citation type="submission" date="2019-09" db="EMBL/GenBank/DDBJ databases">
        <title>Draft genome sequence of Ginsengibacter sp. BR5-29.</title>
        <authorList>
            <person name="Im W.-T."/>
        </authorList>
    </citation>
    <scope>NUCLEOTIDE SEQUENCE [LARGE SCALE GENOMIC DNA]</scope>
    <source>
        <strain evidence="1 2">BR5-29</strain>
    </source>
</reference>
<comment type="caution">
    <text evidence="1">The sequence shown here is derived from an EMBL/GenBank/DDBJ whole genome shotgun (WGS) entry which is preliminary data.</text>
</comment>
<accession>A0A5J5IHE3</accession>
<keyword evidence="2" id="KW-1185">Reference proteome</keyword>
<gene>
    <name evidence="1" type="ORF">FW778_14105</name>
</gene>
<dbReference type="AlphaFoldDB" id="A0A5J5IHE3"/>
<evidence type="ECO:0000313" key="2">
    <source>
        <dbReference type="Proteomes" id="UP000326903"/>
    </source>
</evidence>